<gene>
    <name evidence="1" type="ORF">C8N34_108217</name>
</gene>
<name>A0A2T6AZ65_9RHOB</name>
<reference evidence="1 2" key="1">
    <citation type="submission" date="2018-04" db="EMBL/GenBank/DDBJ databases">
        <title>Genomic Encyclopedia of Archaeal and Bacterial Type Strains, Phase II (KMG-II): from individual species to whole genera.</title>
        <authorList>
            <person name="Goeker M."/>
        </authorList>
    </citation>
    <scope>NUCLEOTIDE SEQUENCE [LARGE SCALE GENOMIC DNA]</scope>
    <source>
        <strain evidence="1 2">DSM 21823</strain>
    </source>
</reference>
<proteinExistence type="predicted"/>
<comment type="caution">
    <text evidence="1">The sequence shown here is derived from an EMBL/GenBank/DDBJ whole genome shotgun (WGS) entry which is preliminary data.</text>
</comment>
<keyword evidence="2" id="KW-1185">Reference proteome</keyword>
<evidence type="ECO:0000313" key="1">
    <source>
        <dbReference type="EMBL" id="PTX49107.1"/>
    </source>
</evidence>
<organism evidence="1 2">
    <name type="scientific">Gemmobacter caeni</name>
    <dbReference type="NCBI Taxonomy" id="589035"/>
    <lineage>
        <taxon>Bacteria</taxon>
        <taxon>Pseudomonadati</taxon>
        <taxon>Pseudomonadota</taxon>
        <taxon>Alphaproteobacteria</taxon>
        <taxon>Rhodobacterales</taxon>
        <taxon>Paracoccaceae</taxon>
        <taxon>Gemmobacter</taxon>
    </lineage>
</organism>
<sequence>MTAVSYTAAHIGRDGATLSSSGSRFTCSAALRSWIRNQCQIAGFPANARRQVCTLTLWRNIRAGHAESFTIRNYQPGRVSAIHFTGVRHS</sequence>
<dbReference type="EMBL" id="QBKP01000008">
    <property type="protein sequence ID" value="PTX49107.1"/>
    <property type="molecule type" value="Genomic_DNA"/>
</dbReference>
<dbReference type="AlphaFoldDB" id="A0A2T6AZ65"/>
<evidence type="ECO:0000313" key="2">
    <source>
        <dbReference type="Proteomes" id="UP000244224"/>
    </source>
</evidence>
<protein>
    <submittedName>
        <fullName evidence="1">Uncharacterized protein</fullName>
    </submittedName>
</protein>
<accession>A0A2T6AZ65</accession>
<dbReference type="Proteomes" id="UP000244224">
    <property type="component" value="Unassembled WGS sequence"/>
</dbReference>